<gene>
    <name evidence="1" type="ORF">RPERSI_LOCUS19703</name>
</gene>
<comment type="caution">
    <text evidence="1">The sequence shown here is derived from an EMBL/GenBank/DDBJ whole genome shotgun (WGS) entry which is preliminary data.</text>
</comment>
<reference evidence="1" key="1">
    <citation type="submission" date="2021-06" db="EMBL/GenBank/DDBJ databases">
        <authorList>
            <person name="Kallberg Y."/>
            <person name="Tangrot J."/>
            <person name="Rosling A."/>
        </authorList>
    </citation>
    <scope>NUCLEOTIDE SEQUENCE</scope>
    <source>
        <strain evidence="1">MA461A</strain>
    </source>
</reference>
<organism evidence="1 2">
    <name type="scientific">Racocetra persica</name>
    <dbReference type="NCBI Taxonomy" id="160502"/>
    <lineage>
        <taxon>Eukaryota</taxon>
        <taxon>Fungi</taxon>
        <taxon>Fungi incertae sedis</taxon>
        <taxon>Mucoromycota</taxon>
        <taxon>Glomeromycotina</taxon>
        <taxon>Glomeromycetes</taxon>
        <taxon>Diversisporales</taxon>
        <taxon>Gigasporaceae</taxon>
        <taxon>Racocetra</taxon>
    </lineage>
</organism>
<dbReference type="Proteomes" id="UP000789920">
    <property type="component" value="Unassembled WGS sequence"/>
</dbReference>
<sequence>ENKLSNYNSTLGLFYQYDDDTFTLHSQSLTYLAHQVTNSEVINIKPKKIKLSDKGSFTKPFFNFYKCPRAQPEEKTITKAKYMITKISLENKSIEELKNPSQQTIETVLLKPHSASKQKKLMQDIIKLFISCTLPLSLIENKNFHTFLHSFDSQYEPPCVNTIKNEIANRTFYTTQVIKQILYTQTDTILEEFHMRNLTLGVIEMGVYKTANDIVESIEPMLKEFDIDRNKILSIITDNGSNIKTAIT</sequence>
<evidence type="ECO:0000313" key="1">
    <source>
        <dbReference type="EMBL" id="CAG8794161.1"/>
    </source>
</evidence>
<proteinExistence type="predicted"/>
<dbReference type="EMBL" id="CAJVQC010054433">
    <property type="protein sequence ID" value="CAG8794161.1"/>
    <property type="molecule type" value="Genomic_DNA"/>
</dbReference>
<name>A0ACA9RIE6_9GLOM</name>
<feature type="non-terminal residue" evidence="1">
    <location>
        <position position="1"/>
    </location>
</feature>
<evidence type="ECO:0000313" key="2">
    <source>
        <dbReference type="Proteomes" id="UP000789920"/>
    </source>
</evidence>
<keyword evidence="2" id="KW-1185">Reference proteome</keyword>
<protein>
    <submittedName>
        <fullName evidence="1">13748_t:CDS:1</fullName>
    </submittedName>
</protein>
<accession>A0ACA9RIE6</accession>